<feature type="transmembrane region" description="Helical" evidence="1">
    <location>
        <begin position="114"/>
        <end position="141"/>
    </location>
</feature>
<feature type="transmembrane region" description="Helical" evidence="1">
    <location>
        <begin position="260"/>
        <end position="279"/>
    </location>
</feature>
<dbReference type="EMBL" id="CP102173">
    <property type="protein sequence ID" value="UUP14652.1"/>
    <property type="molecule type" value="Genomic_DNA"/>
</dbReference>
<reference evidence="2 3" key="1">
    <citation type="submission" date="2022-08" db="EMBL/GenBank/DDBJ databases">
        <title>novel species in genus Aeromicrobium.</title>
        <authorList>
            <person name="Ye L."/>
        </authorList>
    </citation>
    <scope>NUCLEOTIDE SEQUENCE [LARGE SCALE GENOMIC DNA]</scope>
    <source>
        <strain evidence="3">zg-Y1379</strain>
    </source>
</reference>
<evidence type="ECO:0000256" key="1">
    <source>
        <dbReference type="SAM" id="Phobius"/>
    </source>
</evidence>
<evidence type="ECO:0000313" key="2">
    <source>
        <dbReference type="EMBL" id="UUP14652.1"/>
    </source>
</evidence>
<sequence length="285" mass="28435">MRDVAAVAGAELFKLVRRPAAWTLLAAAAVLNQVFGYLIPYLAYSGGGSGPMEGAPRASVLASTLPDQLVASTLGGFPVFAGALALVLGALVLGSEHGWGTVKTILTQRPGRTAVITGQGVALAVSLGVAVLVLFALGAVSSTAIALAEDRSAALPPAADLLAGYGAGVAIMWMWAALGGVLAVVLRGVALPVGLGVVWVLGVENLVAGVAGSVLSSLAPLRDVLPGINAGSLAAAVMPGRPAGVDSPPGINTDVADGRALLTVATYIVICLAVTTWTFRRTDVS</sequence>
<dbReference type="Proteomes" id="UP001316184">
    <property type="component" value="Chromosome"/>
</dbReference>
<protein>
    <submittedName>
        <fullName evidence="2">ABC transporter permease subunit</fullName>
    </submittedName>
</protein>
<feature type="transmembrane region" description="Helical" evidence="1">
    <location>
        <begin position="193"/>
        <end position="215"/>
    </location>
</feature>
<keyword evidence="1" id="KW-0812">Transmembrane</keyword>
<dbReference type="Pfam" id="PF12679">
    <property type="entry name" value="ABC2_membrane_2"/>
    <property type="match status" value="1"/>
</dbReference>
<gene>
    <name evidence="2" type="ORF">NQV15_04890</name>
</gene>
<keyword evidence="3" id="KW-1185">Reference proteome</keyword>
<feature type="transmembrane region" description="Helical" evidence="1">
    <location>
        <begin position="161"/>
        <end position="186"/>
    </location>
</feature>
<name>A0ABY5MD45_9ACTN</name>
<keyword evidence="1" id="KW-0472">Membrane</keyword>
<organism evidence="2 3">
    <name type="scientific">Aeromicrobium wangtongii</name>
    <dbReference type="NCBI Taxonomy" id="2969247"/>
    <lineage>
        <taxon>Bacteria</taxon>
        <taxon>Bacillati</taxon>
        <taxon>Actinomycetota</taxon>
        <taxon>Actinomycetes</taxon>
        <taxon>Propionibacteriales</taxon>
        <taxon>Nocardioidaceae</taxon>
        <taxon>Aeromicrobium</taxon>
    </lineage>
</organism>
<feature type="transmembrane region" description="Helical" evidence="1">
    <location>
        <begin position="21"/>
        <end position="43"/>
    </location>
</feature>
<proteinExistence type="predicted"/>
<keyword evidence="1" id="KW-1133">Transmembrane helix</keyword>
<evidence type="ECO:0000313" key="3">
    <source>
        <dbReference type="Proteomes" id="UP001316184"/>
    </source>
</evidence>
<accession>A0ABY5MD45</accession>
<dbReference type="RefSeq" id="WP_232398482.1">
    <property type="nucleotide sequence ID" value="NZ_CP102173.1"/>
</dbReference>
<feature type="transmembrane region" description="Helical" evidence="1">
    <location>
        <begin position="69"/>
        <end position="93"/>
    </location>
</feature>